<comment type="caution">
    <text evidence="1">The sequence shown here is derived from an EMBL/GenBank/DDBJ whole genome shotgun (WGS) entry which is preliminary data.</text>
</comment>
<sequence>MDQAYGEAESELLALIKAMKLPTQPSNLRLPDFDPEKKDMDARAWVTTADMCLTDENKEGPSLVIALSRALKGSASTWLSSVSFPGMTWTEFKELFVASSLDDIYYVEME</sequence>
<dbReference type="OrthoDB" id="116216at2759"/>
<protein>
    <recommendedName>
        <fullName evidence="3">Retrotransposon gag domain-containing protein</fullName>
    </recommendedName>
</protein>
<reference evidence="1 2" key="1">
    <citation type="journal article" date="2019" name="Commun. Biol.">
        <title>The bagworm genome reveals a unique fibroin gene that provides high tensile strength.</title>
        <authorList>
            <person name="Kono N."/>
            <person name="Nakamura H."/>
            <person name="Ohtoshi R."/>
            <person name="Tomita M."/>
            <person name="Numata K."/>
            <person name="Arakawa K."/>
        </authorList>
    </citation>
    <scope>NUCLEOTIDE SEQUENCE [LARGE SCALE GENOMIC DNA]</scope>
</reference>
<keyword evidence="2" id="KW-1185">Reference proteome</keyword>
<gene>
    <name evidence="1" type="ORF">EVAR_5109_1</name>
</gene>
<name>A0A4C1SU91_EUMVA</name>
<proteinExistence type="predicted"/>
<evidence type="ECO:0008006" key="3">
    <source>
        <dbReference type="Google" id="ProtNLM"/>
    </source>
</evidence>
<dbReference type="Proteomes" id="UP000299102">
    <property type="component" value="Unassembled WGS sequence"/>
</dbReference>
<dbReference type="AlphaFoldDB" id="A0A4C1SU91"/>
<evidence type="ECO:0000313" key="2">
    <source>
        <dbReference type="Proteomes" id="UP000299102"/>
    </source>
</evidence>
<accession>A0A4C1SU91</accession>
<dbReference type="EMBL" id="BGZK01000019">
    <property type="protein sequence ID" value="GBP05803.1"/>
    <property type="molecule type" value="Genomic_DNA"/>
</dbReference>
<evidence type="ECO:0000313" key="1">
    <source>
        <dbReference type="EMBL" id="GBP05803.1"/>
    </source>
</evidence>
<organism evidence="1 2">
    <name type="scientific">Eumeta variegata</name>
    <name type="common">Bagworm moth</name>
    <name type="synonym">Eumeta japonica</name>
    <dbReference type="NCBI Taxonomy" id="151549"/>
    <lineage>
        <taxon>Eukaryota</taxon>
        <taxon>Metazoa</taxon>
        <taxon>Ecdysozoa</taxon>
        <taxon>Arthropoda</taxon>
        <taxon>Hexapoda</taxon>
        <taxon>Insecta</taxon>
        <taxon>Pterygota</taxon>
        <taxon>Neoptera</taxon>
        <taxon>Endopterygota</taxon>
        <taxon>Lepidoptera</taxon>
        <taxon>Glossata</taxon>
        <taxon>Ditrysia</taxon>
        <taxon>Tineoidea</taxon>
        <taxon>Psychidae</taxon>
        <taxon>Oiketicinae</taxon>
        <taxon>Eumeta</taxon>
    </lineage>
</organism>